<dbReference type="SUPFAM" id="SSF48350">
    <property type="entry name" value="GTPase activation domain, GAP"/>
    <property type="match status" value="1"/>
</dbReference>
<dbReference type="Proteomes" id="UP000887578">
    <property type="component" value="Unplaced"/>
</dbReference>
<proteinExistence type="predicted"/>
<dbReference type="WBParaSite" id="PDA_v2.g4008.t1">
    <property type="protein sequence ID" value="PDA_v2.g4008.t1"/>
    <property type="gene ID" value="PDA_v2.g4008"/>
</dbReference>
<dbReference type="PANTHER" id="PTHR10194:SF148">
    <property type="entry name" value="GTPASE-ACTIVATING PROTEIN"/>
    <property type="match status" value="1"/>
</dbReference>
<evidence type="ECO:0000313" key="3">
    <source>
        <dbReference type="Proteomes" id="UP000887578"/>
    </source>
</evidence>
<dbReference type="InterPro" id="IPR039360">
    <property type="entry name" value="Ras_GTPase"/>
</dbReference>
<reference evidence="4" key="1">
    <citation type="submission" date="2022-11" db="UniProtKB">
        <authorList>
            <consortium name="WormBaseParasite"/>
        </authorList>
    </citation>
    <scope>IDENTIFICATION</scope>
</reference>
<dbReference type="InterPro" id="IPR008936">
    <property type="entry name" value="Rho_GTPase_activation_prot"/>
</dbReference>
<organism evidence="3 4">
    <name type="scientific">Panagrolaimus davidi</name>
    <dbReference type="NCBI Taxonomy" id="227884"/>
    <lineage>
        <taxon>Eukaryota</taxon>
        <taxon>Metazoa</taxon>
        <taxon>Ecdysozoa</taxon>
        <taxon>Nematoda</taxon>
        <taxon>Chromadorea</taxon>
        <taxon>Rhabditida</taxon>
        <taxon>Tylenchina</taxon>
        <taxon>Panagrolaimomorpha</taxon>
        <taxon>Panagrolaimoidea</taxon>
        <taxon>Panagrolaimidae</taxon>
        <taxon>Panagrolaimus</taxon>
    </lineage>
</organism>
<protein>
    <submittedName>
        <fullName evidence="4">Ras-GAP domain-containing protein</fullName>
    </submittedName>
</protein>
<keyword evidence="3" id="KW-1185">Reference proteome</keyword>
<dbReference type="InterPro" id="IPR001936">
    <property type="entry name" value="RasGAP_dom"/>
</dbReference>
<sequence length="147" mass="17391">MASKLMHEMMKFCDSEYLIATLKPVIDLVYAEKKRFEIDPTKLMQGENLEENTRNFAVYAELAFVRVCESQSQCPQLLINVLNVLRELENEKYPNNPDISKETVSSYIIMSPKNRLSQKNHGFHQFWKDFLMKDTEMKWSNFLIQFP</sequence>
<dbReference type="PANTHER" id="PTHR10194">
    <property type="entry name" value="RAS GTPASE-ACTIVATING PROTEINS"/>
    <property type="match status" value="1"/>
</dbReference>
<evidence type="ECO:0000259" key="2">
    <source>
        <dbReference type="PROSITE" id="PS50018"/>
    </source>
</evidence>
<evidence type="ECO:0000313" key="4">
    <source>
        <dbReference type="WBParaSite" id="PDA_v2.g4008.t1"/>
    </source>
</evidence>
<accession>A0A914QY60</accession>
<feature type="domain" description="Ras-GAP" evidence="2">
    <location>
        <begin position="1"/>
        <end position="110"/>
    </location>
</feature>
<name>A0A914QY60_9BILA</name>
<dbReference type="Gene3D" id="1.10.506.10">
    <property type="entry name" value="GTPase Activation - p120gap, domain 1"/>
    <property type="match status" value="1"/>
</dbReference>
<dbReference type="PROSITE" id="PS50018">
    <property type="entry name" value="RAS_GTPASE_ACTIV_2"/>
    <property type="match status" value="1"/>
</dbReference>
<dbReference type="GO" id="GO:0005096">
    <property type="term" value="F:GTPase activator activity"/>
    <property type="evidence" value="ECO:0007669"/>
    <property type="project" value="UniProtKB-KW"/>
</dbReference>
<evidence type="ECO:0000256" key="1">
    <source>
        <dbReference type="ARBA" id="ARBA00022468"/>
    </source>
</evidence>
<dbReference type="AlphaFoldDB" id="A0A914QY60"/>
<keyword evidence="1" id="KW-0343">GTPase activation</keyword>